<dbReference type="AlphaFoldDB" id="A0A1H7GCX7"/>
<dbReference type="Gene3D" id="2.60.40.3710">
    <property type="match status" value="1"/>
</dbReference>
<keyword evidence="5 13" id="KW-0133">Cell shape</keyword>
<dbReference type="Pfam" id="PF03734">
    <property type="entry name" value="YkuD"/>
    <property type="match status" value="1"/>
</dbReference>
<dbReference type="EMBL" id="FOAZ01000001">
    <property type="protein sequence ID" value="SEK35968.1"/>
    <property type="molecule type" value="Genomic_DNA"/>
</dbReference>
<name>A0A1H7GCX7_STRJI</name>
<keyword evidence="2" id="KW-1003">Cell membrane</keyword>
<evidence type="ECO:0000313" key="15">
    <source>
        <dbReference type="EMBL" id="SEK35968.1"/>
    </source>
</evidence>
<dbReference type="CDD" id="cd16913">
    <property type="entry name" value="YkuD_like"/>
    <property type="match status" value="1"/>
</dbReference>
<dbReference type="Gene3D" id="2.60.40.3780">
    <property type="match status" value="1"/>
</dbReference>
<keyword evidence="16" id="KW-1185">Reference proteome</keyword>
<dbReference type="Gene3D" id="2.40.440.10">
    <property type="entry name" value="L,D-transpeptidase catalytic domain-like"/>
    <property type="match status" value="1"/>
</dbReference>
<dbReference type="PANTHER" id="PTHR30582">
    <property type="entry name" value="L,D-TRANSPEPTIDASE"/>
    <property type="match status" value="1"/>
</dbReference>
<feature type="active site" description="Proton donor/acceptor" evidence="13">
    <location>
        <position position="322"/>
    </location>
</feature>
<dbReference type="GO" id="GO:0071555">
    <property type="term" value="P:cell wall organization"/>
    <property type="evidence" value="ECO:0007669"/>
    <property type="project" value="UniProtKB-UniRule"/>
</dbReference>
<keyword evidence="4" id="KW-0732">Signal</keyword>
<dbReference type="InterPro" id="IPR050979">
    <property type="entry name" value="LD-transpeptidase"/>
</dbReference>
<dbReference type="RefSeq" id="WP_042460005.1">
    <property type="nucleotide sequence ID" value="NZ_BBPN01000064.1"/>
</dbReference>
<dbReference type="InterPro" id="IPR041280">
    <property type="entry name" value="Big_10"/>
</dbReference>
<evidence type="ECO:0000256" key="4">
    <source>
        <dbReference type="ARBA" id="ARBA00022729"/>
    </source>
</evidence>
<keyword evidence="7" id="KW-0472">Membrane</keyword>
<dbReference type="InterPro" id="IPR038063">
    <property type="entry name" value="Transpep_catalytic_dom"/>
</dbReference>
<dbReference type="GO" id="GO:0005576">
    <property type="term" value="C:extracellular region"/>
    <property type="evidence" value="ECO:0007669"/>
    <property type="project" value="TreeGrafter"/>
</dbReference>
<dbReference type="PANTHER" id="PTHR30582:SF2">
    <property type="entry name" value="L,D-TRANSPEPTIDASE YCIB-RELATED"/>
    <property type="match status" value="1"/>
</dbReference>
<dbReference type="UniPathway" id="UPA00219"/>
<protein>
    <submittedName>
        <fullName evidence="15">Lipoprotein-anchoring transpeptidase ErfK/SrfK</fullName>
    </submittedName>
</protein>
<evidence type="ECO:0000256" key="13">
    <source>
        <dbReference type="PROSITE-ProRule" id="PRU01373"/>
    </source>
</evidence>
<keyword evidence="3" id="KW-0808">Transferase</keyword>
<evidence type="ECO:0000256" key="10">
    <source>
        <dbReference type="ARBA" id="ARBA00023315"/>
    </source>
</evidence>
<dbReference type="STRING" id="235985.SAMN05414137_101641"/>
<gene>
    <name evidence="15" type="ORF">SAMN05414137_101641</name>
</gene>
<keyword evidence="8" id="KW-0564">Palmitate</keyword>
<dbReference type="FunFam" id="2.40.440.10:FF:000005">
    <property type="entry name" value="L,D-transpeptidase 2"/>
    <property type="match status" value="1"/>
</dbReference>
<evidence type="ECO:0000256" key="1">
    <source>
        <dbReference type="ARBA" id="ARBA00004752"/>
    </source>
</evidence>
<reference evidence="16" key="1">
    <citation type="submission" date="2016-10" db="EMBL/GenBank/DDBJ databases">
        <authorList>
            <person name="Varghese N."/>
        </authorList>
    </citation>
    <scope>NUCLEOTIDE SEQUENCE [LARGE SCALE GENOMIC DNA]</scope>
    <source>
        <strain evidence="16">DSM 45096 / BCRC 16803 / CGMCC 4.1857 / CIP 109030 / JCM 12277 / KCTC 19219 / NBRC 100920 / 33214</strain>
    </source>
</reference>
<dbReference type="GO" id="GO:0018104">
    <property type="term" value="P:peptidoglycan-protein cross-linking"/>
    <property type="evidence" value="ECO:0007669"/>
    <property type="project" value="TreeGrafter"/>
</dbReference>
<dbReference type="InterPro" id="IPR005490">
    <property type="entry name" value="LD_TPept_cat_dom"/>
</dbReference>
<keyword evidence="10" id="KW-0012">Acyltransferase</keyword>
<dbReference type="CDD" id="cd13432">
    <property type="entry name" value="LDT_IgD_like_2"/>
    <property type="match status" value="1"/>
</dbReference>
<proteinExistence type="predicted"/>
<feature type="active site" description="Nucleophile" evidence="13">
    <location>
        <position position="341"/>
    </location>
</feature>
<comment type="pathway">
    <text evidence="12">Glycan biosynthesis.</text>
</comment>
<dbReference type="Pfam" id="PF17964">
    <property type="entry name" value="Big_10"/>
    <property type="match status" value="1"/>
</dbReference>
<evidence type="ECO:0000256" key="7">
    <source>
        <dbReference type="ARBA" id="ARBA00023136"/>
    </source>
</evidence>
<dbReference type="GO" id="GO:0071972">
    <property type="term" value="F:peptidoglycan L,D-transpeptidase activity"/>
    <property type="evidence" value="ECO:0007669"/>
    <property type="project" value="TreeGrafter"/>
</dbReference>
<evidence type="ECO:0000313" key="16">
    <source>
        <dbReference type="Proteomes" id="UP000183015"/>
    </source>
</evidence>
<evidence type="ECO:0000256" key="2">
    <source>
        <dbReference type="ARBA" id="ARBA00022475"/>
    </source>
</evidence>
<dbReference type="GO" id="GO:0016746">
    <property type="term" value="F:acyltransferase activity"/>
    <property type="evidence" value="ECO:0007669"/>
    <property type="project" value="UniProtKB-KW"/>
</dbReference>
<feature type="domain" description="L,D-TPase catalytic" evidence="14">
    <location>
        <begin position="242"/>
        <end position="373"/>
    </location>
</feature>
<evidence type="ECO:0000256" key="9">
    <source>
        <dbReference type="ARBA" id="ARBA00023288"/>
    </source>
</evidence>
<evidence type="ECO:0000256" key="8">
    <source>
        <dbReference type="ARBA" id="ARBA00023139"/>
    </source>
</evidence>
<evidence type="ECO:0000256" key="5">
    <source>
        <dbReference type="ARBA" id="ARBA00022960"/>
    </source>
</evidence>
<sequence length="399" mass="42007">MAVGAWAGRVKRVGRDVLLPGLMVGLLVTGCSGGSSGSSSDAARVSAAQVTLTPGDGAAEVPAQGGVFAQVRAGRLTSVHLKDADGQEIAGAVSADGSTWSPTGKLLPETRYTLDALAVDKDGLQAAKHASFTTFVPKNTFIGFYNAVDRSTVGVGFIVQIRFNRPIADRAAVQNAISVTAKPAVPIVAHWFGNQRVDFRPEHYWAPNTQVTLGLHLKHVEGAPGVYGTQDKAIGFTVGRSQISTADTDADTLTVVRDGQTLRTLYISAGGPGHSTYDGVMVISEQDQVTRMDSHTVGLGSEYDIPAVPHAMRLTDSGTFVHGVYWRPESVFGRVNTSHGCIGMYDVPGGESGSTPAGWFFDHSMVGDVVQVTGSSGDQVSPDNGMSGWNMTWKQWTAG</sequence>
<organism evidence="15 16">
    <name type="scientific">Streptacidiphilus jiangxiensis</name>
    <dbReference type="NCBI Taxonomy" id="235985"/>
    <lineage>
        <taxon>Bacteria</taxon>
        <taxon>Bacillati</taxon>
        <taxon>Actinomycetota</taxon>
        <taxon>Actinomycetes</taxon>
        <taxon>Kitasatosporales</taxon>
        <taxon>Streptomycetaceae</taxon>
        <taxon>Streptacidiphilus</taxon>
    </lineage>
</organism>
<evidence type="ECO:0000259" key="14">
    <source>
        <dbReference type="PROSITE" id="PS52029"/>
    </source>
</evidence>
<evidence type="ECO:0000256" key="6">
    <source>
        <dbReference type="ARBA" id="ARBA00022984"/>
    </source>
</evidence>
<dbReference type="eggNOG" id="COG1376">
    <property type="taxonomic scope" value="Bacteria"/>
</dbReference>
<dbReference type="Proteomes" id="UP000183015">
    <property type="component" value="Unassembled WGS sequence"/>
</dbReference>
<keyword evidence="11 13" id="KW-0961">Cell wall biogenesis/degradation</keyword>
<evidence type="ECO:0000256" key="11">
    <source>
        <dbReference type="ARBA" id="ARBA00023316"/>
    </source>
</evidence>
<dbReference type="GO" id="GO:0008360">
    <property type="term" value="P:regulation of cell shape"/>
    <property type="evidence" value="ECO:0007669"/>
    <property type="project" value="UniProtKB-UniRule"/>
</dbReference>
<evidence type="ECO:0000256" key="12">
    <source>
        <dbReference type="ARBA" id="ARBA00060592"/>
    </source>
</evidence>
<comment type="pathway">
    <text evidence="1 13">Cell wall biogenesis; peptidoglycan biosynthesis.</text>
</comment>
<evidence type="ECO:0000256" key="3">
    <source>
        <dbReference type="ARBA" id="ARBA00022679"/>
    </source>
</evidence>
<dbReference type="SUPFAM" id="SSF141523">
    <property type="entry name" value="L,D-transpeptidase catalytic domain-like"/>
    <property type="match status" value="1"/>
</dbReference>
<dbReference type="PROSITE" id="PS52029">
    <property type="entry name" value="LD_TPASE"/>
    <property type="match status" value="1"/>
</dbReference>
<keyword evidence="9 15" id="KW-0449">Lipoprotein</keyword>
<keyword evidence="6 13" id="KW-0573">Peptidoglycan synthesis</keyword>
<accession>A0A1H7GCX7</accession>